<dbReference type="GO" id="GO:0051301">
    <property type="term" value="P:cell division"/>
    <property type="evidence" value="ECO:0007669"/>
    <property type="project" value="UniProtKB-KW"/>
</dbReference>
<comment type="function">
    <text evidence="5 6">Prevents the cell division inhibition by proteins MinC and MinD at internal division sites while permitting inhibition at polar sites. This ensures cell division at the proper site by restricting the formation of a division septum at the midpoint of the long axis of the cell.</text>
</comment>
<proteinExistence type="inferred from homology"/>
<dbReference type="GO" id="GO:0042802">
    <property type="term" value="F:identical protein binding"/>
    <property type="evidence" value="ECO:0007669"/>
    <property type="project" value="UniProtKB-ARBA"/>
</dbReference>
<dbReference type="RefSeq" id="WP_188397137.1">
    <property type="nucleotide sequence ID" value="NZ_BMCG01000006.1"/>
</dbReference>
<keyword evidence="3 6" id="KW-0132">Cell division</keyword>
<evidence type="ECO:0000256" key="4">
    <source>
        <dbReference type="ARBA" id="ARBA00023306"/>
    </source>
</evidence>
<dbReference type="Gene3D" id="3.30.1070.10">
    <property type="entry name" value="Cell division topological specificity factor MinE"/>
    <property type="match status" value="1"/>
</dbReference>
<accession>A0A8J2XXW8</accession>
<keyword evidence="4 6" id="KW-0131">Cell cycle</keyword>
<dbReference type="Proteomes" id="UP000620266">
    <property type="component" value="Unassembled WGS sequence"/>
</dbReference>
<dbReference type="SUPFAM" id="SSF55229">
    <property type="entry name" value="Cell division protein MinE topological specificity domain"/>
    <property type="match status" value="1"/>
</dbReference>
<dbReference type="AlphaFoldDB" id="A0A8J2XXW8"/>
<reference evidence="7" key="1">
    <citation type="journal article" date="2014" name="Int. J. Syst. Evol. Microbiol.">
        <title>Complete genome sequence of Corynebacterium casei LMG S-19264T (=DSM 44701T), isolated from a smear-ripened cheese.</title>
        <authorList>
            <consortium name="US DOE Joint Genome Institute (JGI-PGF)"/>
            <person name="Walter F."/>
            <person name="Albersmeier A."/>
            <person name="Kalinowski J."/>
            <person name="Ruckert C."/>
        </authorList>
    </citation>
    <scope>NUCLEOTIDE SEQUENCE</scope>
    <source>
        <strain evidence="7">CCM 7086</strain>
    </source>
</reference>
<dbReference type="NCBIfam" id="TIGR01215">
    <property type="entry name" value="minE"/>
    <property type="match status" value="1"/>
</dbReference>
<sequence>MSLLSFLFNSKPKTASAAKERLQIIIARERNGRAGPDFLPALHQELIAVISKYVKVNPEDIKISLNSQGNLEVLDVNVVLPEDMEPGEVKPA</sequence>
<evidence type="ECO:0000256" key="1">
    <source>
        <dbReference type="ARBA" id="ARBA00008168"/>
    </source>
</evidence>
<name>A0A8J2XXW8_9BURK</name>
<dbReference type="Pfam" id="PF03776">
    <property type="entry name" value="MinE"/>
    <property type="match status" value="1"/>
</dbReference>
<keyword evidence="8" id="KW-1185">Reference proteome</keyword>
<comment type="similarity">
    <text evidence="1 6">Belongs to the MinE family.</text>
</comment>
<evidence type="ECO:0000256" key="3">
    <source>
        <dbReference type="ARBA" id="ARBA00022618"/>
    </source>
</evidence>
<gene>
    <name evidence="6 7" type="primary">minE</name>
    <name evidence="7" type="ORF">GCM10007205_27330</name>
</gene>
<dbReference type="NCBIfam" id="NF001422">
    <property type="entry name" value="PRK00296.1"/>
    <property type="match status" value="1"/>
</dbReference>
<reference evidence="7" key="2">
    <citation type="submission" date="2020-09" db="EMBL/GenBank/DDBJ databases">
        <authorList>
            <person name="Sun Q."/>
            <person name="Sedlacek I."/>
        </authorList>
    </citation>
    <scope>NUCLEOTIDE SEQUENCE</scope>
    <source>
        <strain evidence="7">CCM 7086</strain>
    </source>
</reference>
<dbReference type="FunFam" id="3.30.1070.10:FF:000001">
    <property type="entry name" value="Cell division topological specificity factor"/>
    <property type="match status" value="1"/>
</dbReference>
<evidence type="ECO:0000256" key="2">
    <source>
        <dbReference type="ARBA" id="ARBA00020112"/>
    </source>
</evidence>
<protein>
    <recommendedName>
        <fullName evidence="2 6">Cell division topological specificity factor</fullName>
    </recommendedName>
</protein>
<dbReference type="EMBL" id="BMCG01000006">
    <property type="protein sequence ID" value="GGC16896.1"/>
    <property type="molecule type" value="Genomic_DNA"/>
</dbReference>
<dbReference type="InterPro" id="IPR036707">
    <property type="entry name" value="MinE_sf"/>
</dbReference>
<evidence type="ECO:0000313" key="8">
    <source>
        <dbReference type="Proteomes" id="UP000620266"/>
    </source>
</evidence>
<evidence type="ECO:0000256" key="6">
    <source>
        <dbReference type="HAMAP-Rule" id="MF_00262"/>
    </source>
</evidence>
<dbReference type="GO" id="GO:0032955">
    <property type="term" value="P:regulation of division septum assembly"/>
    <property type="evidence" value="ECO:0007669"/>
    <property type="project" value="InterPro"/>
</dbReference>
<dbReference type="NCBIfam" id="NF010595">
    <property type="entry name" value="PRK13989.1"/>
    <property type="match status" value="1"/>
</dbReference>
<dbReference type="HAMAP" id="MF_00262">
    <property type="entry name" value="MinE"/>
    <property type="match status" value="1"/>
</dbReference>
<evidence type="ECO:0000313" key="7">
    <source>
        <dbReference type="EMBL" id="GGC16896.1"/>
    </source>
</evidence>
<comment type="caution">
    <text evidence="7">The sequence shown here is derived from an EMBL/GenBank/DDBJ whole genome shotgun (WGS) entry which is preliminary data.</text>
</comment>
<organism evidence="7 8">
    <name type="scientific">Oxalicibacterium flavum</name>
    <dbReference type="NCBI Taxonomy" id="179467"/>
    <lineage>
        <taxon>Bacteria</taxon>
        <taxon>Pseudomonadati</taxon>
        <taxon>Pseudomonadota</taxon>
        <taxon>Betaproteobacteria</taxon>
        <taxon>Burkholderiales</taxon>
        <taxon>Oxalobacteraceae</taxon>
        <taxon>Oxalicibacterium</taxon>
    </lineage>
</organism>
<evidence type="ECO:0000256" key="5">
    <source>
        <dbReference type="ARBA" id="ARBA00025265"/>
    </source>
</evidence>
<dbReference type="InterPro" id="IPR005527">
    <property type="entry name" value="MinE"/>
</dbReference>